<evidence type="ECO:0000313" key="2">
    <source>
        <dbReference type="Proteomes" id="UP000886595"/>
    </source>
</evidence>
<evidence type="ECO:0000313" key="1">
    <source>
        <dbReference type="EMBL" id="KAG2296904.1"/>
    </source>
</evidence>
<comment type="caution">
    <text evidence="1">The sequence shown here is derived from an EMBL/GenBank/DDBJ whole genome shotgun (WGS) entry which is preliminary data.</text>
</comment>
<gene>
    <name evidence="1" type="ORF">Bca52824_043573</name>
</gene>
<dbReference type="EMBL" id="JAAMPC010000009">
    <property type="protein sequence ID" value="KAG2296904.1"/>
    <property type="molecule type" value="Genomic_DNA"/>
</dbReference>
<reference evidence="1 2" key="1">
    <citation type="submission" date="2020-02" db="EMBL/GenBank/DDBJ databases">
        <authorList>
            <person name="Ma Q."/>
            <person name="Huang Y."/>
            <person name="Song X."/>
            <person name="Pei D."/>
        </authorList>
    </citation>
    <scope>NUCLEOTIDE SEQUENCE [LARGE SCALE GENOMIC DNA]</scope>
    <source>
        <strain evidence="1">Sxm20200214</strain>
        <tissue evidence="1">Leaf</tissue>
    </source>
</reference>
<keyword evidence="2" id="KW-1185">Reference proteome</keyword>
<proteinExistence type="predicted"/>
<accession>A0A8X7S3P6</accession>
<organism evidence="1 2">
    <name type="scientific">Brassica carinata</name>
    <name type="common">Ethiopian mustard</name>
    <name type="synonym">Abyssinian cabbage</name>
    <dbReference type="NCBI Taxonomy" id="52824"/>
    <lineage>
        <taxon>Eukaryota</taxon>
        <taxon>Viridiplantae</taxon>
        <taxon>Streptophyta</taxon>
        <taxon>Embryophyta</taxon>
        <taxon>Tracheophyta</taxon>
        <taxon>Spermatophyta</taxon>
        <taxon>Magnoliopsida</taxon>
        <taxon>eudicotyledons</taxon>
        <taxon>Gunneridae</taxon>
        <taxon>Pentapetalae</taxon>
        <taxon>rosids</taxon>
        <taxon>malvids</taxon>
        <taxon>Brassicales</taxon>
        <taxon>Brassicaceae</taxon>
        <taxon>Brassiceae</taxon>
        <taxon>Brassica</taxon>
    </lineage>
</organism>
<name>A0A8X7S3P6_BRACI</name>
<dbReference type="Proteomes" id="UP000886595">
    <property type="component" value="Unassembled WGS sequence"/>
</dbReference>
<sequence length="105" mass="12323">MEGVKWIQCPVKKMREVVCHVLDHLREEGPQTATRRLETLKVLRLLGMEISRNRFLSLDFRFGDRMHLSPRIFNPTLLQQVGILRHNNSAVQLQQALKQDHMVQP</sequence>
<protein>
    <submittedName>
        <fullName evidence="1">Uncharacterized protein</fullName>
    </submittedName>
</protein>
<dbReference type="AlphaFoldDB" id="A0A8X7S3P6"/>